<dbReference type="GO" id="GO:0005737">
    <property type="term" value="C:cytoplasm"/>
    <property type="evidence" value="ECO:0007669"/>
    <property type="project" value="UniProtKB-SubCell"/>
</dbReference>
<evidence type="ECO:0000259" key="7">
    <source>
        <dbReference type="Pfam" id="PF01171"/>
    </source>
</evidence>
<accession>A0A517SFU1</accession>
<comment type="similarity">
    <text evidence="6">Belongs to the tRNA(Ile)-lysidine synthase family.</text>
</comment>
<dbReference type="InterPro" id="IPR012094">
    <property type="entry name" value="tRNA_Ile_lys_synt"/>
</dbReference>
<evidence type="ECO:0000256" key="5">
    <source>
        <dbReference type="ARBA" id="ARBA00048539"/>
    </source>
</evidence>
<dbReference type="PANTHER" id="PTHR43033">
    <property type="entry name" value="TRNA(ILE)-LYSIDINE SYNTHASE-RELATED"/>
    <property type="match status" value="1"/>
</dbReference>
<keyword evidence="4 6" id="KW-0067">ATP-binding</keyword>
<dbReference type="EMBL" id="CP036271">
    <property type="protein sequence ID" value="QDT54970.1"/>
    <property type="molecule type" value="Genomic_DNA"/>
</dbReference>
<dbReference type="EC" id="6.3.4.19" evidence="6"/>
<dbReference type="InterPro" id="IPR012795">
    <property type="entry name" value="tRNA_Ile_lys_synt_N"/>
</dbReference>
<dbReference type="Gene3D" id="3.40.50.620">
    <property type="entry name" value="HUPs"/>
    <property type="match status" value="1"/>
</dbReference>
<protein>
    <recommendedName>
        <fullName evidence="6">tRNA(Ile)-lysidine synthase</fullName>
        <ecNumber evidence="6">6.3.4.19</ecNumber>
    </recommendedName>
    <alternativeName>
        <fullName evidence="6">tRNA(Ile)-2-lysyl-cytidine synthase</fullName>
    </alternativeName>
    <alternativeName>
        <fullName evidence="6">tRNA(Ile)-lysidine synthetase</fullName>
    </alternativeName>
</protein>
<dbReference type="Proteomes" id="UP000315700">
    <property type="component" value="Chromosome"/>
</dbReference>
<dbReference type="HAMAP" id="MF_01161">
    <property type="entry name" value="tRNA_Ile_lys_synt"/>
    <property type="match status" value="1"/>
</dbReference>
<dbReference type="InParanoid" id="A0A517SFU1"/>
<dbReference type="InterPro" id="IPR014729">
    <property type="entry name" value="Rossmann-like_a/b/a_fold"/>
</dbReference>
<comment type="function">
    <text evidence="6">Ligates lysine onto the cytidine present at position 34 of the AUA codon-specific tRNA(Ile) that contains the anticodon CAU, in an ATP-dependent manner. Cytidine is converted to lysidine, thus changing the amino acid specificity of the tRNA from methionine to isoleucine.</text>
</comment>
<keyword evidence="3 6" id="KW-0547">Nucleotide-binding</keyword>
<dbReference type="SUPFAM" id="SSF52402">
    <property type="entry name" value="Adenine nucleotide alpha hydrolases-like"/>
    <property type="match status" value="1"/>
</dbReference>
<feature type="binding site" evidence="6">
    <location>
        <begin position="23"/>
        <end position="28"/>
    </location>
    <ligand>
        <name>ATP</name>
        <dbReference type="ChEBI" id="CHEBI:30616"/>
    </ligand>
</feature>
<proteinExistence type="inferred from homology"/>
<feature type="domain" description="tRNA(Ile)-lysidine/2-thiocytidine synthase N-terminal" evidence="7">
    <location>
        <begin position="18"/>
        <end position="198"/>
    </location>
</feature>
<gene>
    <name evidence="6 8" type="primary">tilS</name>
    <name evidence="8" type="ORF">Pan44_30110</name>
</gene>
<dbReference type="InterPro" id="IPR011063">
    <property type="entry name" value="TilS/TtcA_N"/>
</dbReference>
<evidence type="ECO:0000313" key="8">
    <source>
        <dbReference type="EMBL" id="QDT54970.1"/>
    </source>
</evidence>
<dbReference type="GO" id="GO:0032267">
    <property type="term" value="F:tRNA(Ile)-lysidine synthase activity"/>
    <property type="evidence" value="ECO:0007669"/>
    <property type="project" value="UniProtKB-EC"/>
</dbReference>
<dbReference type="KEGG" id="ccos:Pan44_30110"/>
<comment type="subcellular location">
    <subcellularLocation>
        <location evidence="6">Cytoplasm</location>
    </subcellularLocation>
</comment>
<keyword evidence="6" id="KW-0963">Cytoplasm</keyword>
<dbReference type="AlphaFoldDB" id="A0A517SFU1"/>
<evidence type="ECO:0000256" key="6">
    <source>
        <dbReference type="HAMAP-Rule" id="MF_01161"/>
    </source>
</evidence>
<dbReference type="CDD" id="cd01992">
    <property type="entry name" value="TilS_N"/>
    <property type="match status" value="1"/>
</dbReference>
<evidence type="ECO:0000256" key="3">
    <source>
        <dbReference type="ARBA" id="ARBA00022741"/>
    </source>
</evidence>
<dbReference type="PANTHER" id="PTHR43033:SF1">
    <property type="entry name" value="TRNA(ILE)-LYSIDINE SYNTHASE-RELATED"/>
    <property type="match status" value="1"/>
</dbReference>
<dbReference type="GO" id="GO:0005524">
    <property type="term" value="F:ATP binding"/>
    <property type="evidence" value="ECO:0007669"/>
    <property type="project" value="UniProtKB-UniRule"/>
</dbReference>
<dbReference type="NCBIfam" id="TIGR02432">
    <property type="entry name" value="lysidine_TilS_N"/>
    <property type="match status" value="1"/>
</dbReference>
<comment type="catalytic activity">
    <reaction evidence="5 6">
        <text>cytidine(34) in tRNA(Ile2) + L-lysine + ATP = lysidine(34) in tRNA(Ile2) + AMP + diphosphate + H(+)</text>
        <dbReference type="Rhea" id="RHEA:43744"/>
        <dbReference type="Rhea" id="RHEA-COMP:10625"/>
        <dbReference type="Rhea" id="RHEA-COMP:10670"/>
        <dbReference type="ChEBI" id="CHEBI:15378"/>
        <dbReference type="ChEBI" id="CHEBI:30616"/>
        <dbReference type="ChEBI" id="CHEBI:32551"/>
        <dbReference type="ChEBI" id="CHEBI:33019"/>
        <dbReference type="ChEBI" id="CHEBI:82748"/>
        <dbReference type="ChEBI" id="CHEBI:83665"/>
        <dbReference type="ChEBI" id="CHEBI:456215"/>
        <dbReference type="EC" id="6.3.4.19"/>
    </reaction>
</comment>
<comment type="domain">
    <text evidence="6">The N-terminal region contains the highly conserved SGGXDS motif, predicted to be a P-loop motif involved in ATP binding.</text>
</comment>
<sequence length="321" mass="35475">MTAVRHALETHAVRDQPIVIAVSGGADSVALLRILSELQDPLALRPIVAHFDHRLRDDSAEDGRWVNSLASGLGAECILGVAQTTAPSTGVEAWARRERYAFLQTCASRKNVRWIAVAHSADDQAETVLHHLIRGTGLRGLAGMPTVRTLSSTARLIRPGLGVSRAAFREYLLGLGQSFREDPSNTDGRYTRNAIRNEAIPFLRDRFGRDPSRSLVKLSVQAHEAASVLQRLARRALKRAVLEQTPDRVHIASQAFYGVPDAVVQEAGVLLWRRQKWPRREMSQGAWKRAARFLRGTTQAEQWPGGVRGVKRGGLVVLERS</sequence>
<evidence type="ECO:0000313" key="9">
    <source>
        <dbReference type="Proteomes" id="UP000315700"/>
    </source>
</evidence>
<name>A0A517SFU1_9PLAN</name>
<keyword evidence="9" id="KW-1185">Reference proteome</keyword>
<reference evidence="8 9" key="1">
    <citation type="submission" date="2019-02" db="EMBL/GenBank/DDBJ databases">
        <title>Deep-cultivation of Planctomycetes and their phenomic and genomic characterization uncovers novel biology.</title>
        <authorList>
            <person name="Wiegand S."/>
            <person name="Jogler M."/>
            <person name="Boedeker C."/>
            <person name="Pinto D."/>
            <person name="Vollmers J."/>
            <person name="Rivas-Marin E."/>
            <person name="Kohn T."/>
            <person name="Peeters S.H."/>
            <person name="Heuer A."/>
            <person name="Rast P."/>
            <person name="Oberbeckmann S."/>
            <person name="Bunk B."/>
            <person name="Jeske O."/>
            <person name="Meyerdierks A."/>
            <person name="Storesund J.E."/>
            <person name="Kallscheuer N."/>
            <person name="Luecker S."/>
            <person name="Lage O.M."/>
            <person name="Pohl T."/>
            <person name="Merkel B.J."/>
            <person name="Hornburger P."/>
            <person name="Mueller R.-W."/>
            <person name="Bruemmer F."/>
            <person name="Labrenz M."/>
            <person name="Spormann A.M."/>
            <person name="Op den Camp H."/>
            <person name="Overmann J."/>
            <person name="Amann R."/>
            <person name="Jetten M.S.M."/>
            <person name="Mascher T."/>
            <person name="Medema M.H."/>
            <person name="Devos D.P."/>
            <person name="Kaster A.-K."/>
            <person name="Ovreas L."/>
            <person name="Rohde M."/>
            <person name="Galperin M.Y."/>
            <person name="Jogler C."/>
        </authorList>
    </citation>
    <scope>NUCLEOTIDE SEQUENCE [LARGE SCALE GENOMIC DNA]</scope>
    <source>
        <strain evidence="8 9">Pan44</strain>
    </source>
</reference>
<evidence type="ECO:0000256" key="4">
    <source>
        <dbReference type="ARBA" id="ARBA00022840"/>
    </source>
</evidence>
<evidence type="ECO:0000256" key="1">
    <source>
        <dbReference type="ARBA" id="ARBA00022598"/>
    </source>
</evidence>
<keyword evidence="2 6" id="KW-0819">tRNA processing</keyword>
<dbReference type="Pfam" id="PF01171">
    <property type="entry name" value="ATP_bind_3"/>
    <property type="match status" value="1"/>
</dbReference>
<organism evidence="8 9">
    <name type="scientific">Caulifigura coniformis</name>
    <dbReference type="NCBI Taxonomy" id="2527983"/>
    <lineage>
        <taxon>Bacteria</taxon>
        <taxon>Pseudomonadati</taxon>
        <taxon>Planctomycetota</taxon>
        <taxon>Planctomycetia</taxon>
        <taxon>Planctomycetales</taxon>
        <taxon>Planctomycetaceae</taxon>
        <taxon>Caulifigura</taxon>
    </lineage>
</organism>
<dbReference type="GO" id="GO:0006400">
    <property type="term" value="P:tRNA modification"/>
    <property type="evidence" value="ECO:0007669"/>
    <property type="project" value="UniProtKB-UniRule"/>
</dbReference>
<evidence type="ECO:0000256" key="2">
    <source>
        <dbReference type="ARBA" id="ARBA00022694"/>
    </source>
</evidence>
<keyword evidence="1 6" id="KW-0436">Ligase</keyword>